<dbReference type="AlphaFoldDB" id="A0A5E4YGC6"/>
<dbReference type="PANTHER" id="PTHR33608:SF12">
    <property type="entry name" value="DUF58 DOMAIN-CONTAINING PROTEIN"/>
    <property type="match status" value="1"/>
</dbReference>
<dbReference type="Pfam" id="PF01882">
    <property type="entry name" value="DUF58"/>
    <property type="match status" value="1"/>
</dbReference>
<gene>
    <name evidence="3" type="ORF">PAN31108_04495</name>
</gene>
<name>A0A5E4YGC6_9BURK</name>
<feature type="compositionally biased region" description="Low complexity" evidence="1">
    <location>
        <begin position="18"/>
        <end position="32"/>
    </location>
</feature>
<feature type="region of interest" description="Disordered" evidence="1">
    <location>
        <begin position="11"/>
        <end position="39"/>
    </location>
</feature>
<evidence type="ECO:0000313" key="3">
    <source>
        <dbReference type="EMBL" id="VVE47468.1"/>
    </source>
</evidence>
<evidence type="ECO:0000259" key="2">
    <source>
        <dbReference type="Pfam" id="PF01882"/>
    </source>
</evidence>
<dbReference type="InterPro" id="IPR002881">
    <property type="entry name" value="DUF58"/>
</dbReference>
<dbReference type="Proteomes" id="UP000406256">
    <property type="component" value="Unassembled WGS sequence"/>
</dbReference>
<reference evidence="3 4" key="1">
    <citation type="submission" date="2019-08" db="EMBL/GenBank/DDBJ databases">
        <authorList>
            <person name="Peeters C."/>
        </authorList>
    </citation>
    <scope>NUCLEOTIDE SEQUENCE [LARGE SCALE GENOMIC DNA]</scope>
    <source>
        <strain evidence="3 4">LMG 31108</strain>
    </source>
</reference>
<evidence type="ECO:0000256" key="1">
    <source>
        <dbReference type="SAM" id="MobiDB-lite"/>
    </source>
</evidence>
<evidence type="ECO:0000313" key="4">
    <source>
        <dbReference type="Proteomes" id="UP000406256"/>
    </source>
</evidence>
<accession>A0A5E4YGC6</accession>
<protein>
    <submittedName>
        <fullName evidence="3">MoxR protein</fullName>
    </submittedName>
</protein>
<keyword evidence="4" id="KW-1185">Reference proteome</keyword>
<sequence length="361" mass="39193">MALSLRQRLRQWGRRAGTPMSPATPRPASAPTLDIGAPDRPAVPGVSVDIAQLNALESAARDFHFTPGQPVHSVLAGRHGSRVRGRGLAFEELRQYVAGDDIRSMDWRVTARTGHPYVRVYTEEKDRPVLLVVDQRINMFFGSRRAMKSVTAAEAAALAAWRVLADGDRVGGIVFDDTSMATFAPKRSRAAVEQFLGGVVKCNAGLRADVSARRVPGQLNLALERCARMATHDCLVVVISDFDGHDATTRQRLLSIAARNDVLTVLVHDPFLSALPQSGSLVVSDGELQVELSFGDTSMRHSIREFFSGHGKHLVDWHRAIGVPMFPLSAAEETAGQIRRFLGGAPAYGNGYRRAKGGAAR</sequence>
<dbReference type="PANTHER" id="PTHR33608">
    <property type="entry name" value="BLL2464 PROTEIN"/>
    <property type="match status" value="1"/>
</dbReference>
<proteinExistence type="predicted"/>
<dbReference type="EMBL" id="CABPSB010000022">
    <property type="protein sequence ID" value="VVE47468.1"/>
    <property type="molecule type" value="Genomic_DNA"/>
</dbReference>
<organism evidence="3 4">
    <name type="scientific">Pandoraea anhela</name>
    <dbReference type="NCBI Taxonomy" id="2508295"/>
    <lineage>
        <taxon>Bacteria</taxon>
        <taxon>Pseudomonadati</taxon>
        <taxon>Pseudomonadota</taxon>
        <taxon>Betaproteobacteria</taxon>
        <taxon>Burkholderiales</taxon>
        <taxon>Burkholderiaceae</taxon>
        <taxon>Pandoraea</taxon>
    </lineage>
</organism>
<feature type="domain" description="DUF58" evidence="2">
    <location>
        <begin position="92"/>
        <end position="307"/>
    </location>
</feature>